<evidence type="ECO:0000313" key="3">
    <source>
        <dbReference type="Proteomes" id="UP001500571"/>
    </source>
</evidence>
<keyword evidence="1" id="KW-1133">Transmembrane helix</keyword>
<name>A0ABN2R0C9_9ACTN</name>
<feature type="transmembrane region" description="Helical" evidence="1">
    <location>
        <begin position="82"/>
        <end position="103"/>
    </location>
</feature>
<keyword evidence="1" id="KW-0812">Transmembrane</keyword>
<dbReference type="Pfam" id="PF10825">
    <property type="entry name" value="DUF2752"/>
    <property type="match status" value="1"/>
</dbReference>
<keyword evidence="1" id="KW-0472">Membrane</keyword>
<reference evidence="2 3" key="1">
    <citation type="journal article" date="2019" name="Int. J. Syst. Evol. Microbiol.">
        <title>The Global Catalogue of Microorganisms (GCM) 10K type strain sequencing project: providing services to taxonomists for standard genome sequencing and annotation.</title>
        <authorList>
            <consortium name="The Broad Institute Genomics Platform"/>
            <consortium name="The Broad Institute Genome Sequencing Center for Infectious Disease"/>
            <person name="Wu L."/>
            <person name="Ma J."/>
        </authorList>
    </citation>
    <scope>NUCLEOTIDE SEQUENCE [LARGE SCALE GENOMIC DNA]</scope>
    <source>
        <strain evidence="2 3">JCM 15309</strain>
    </source>
</reference>
<keyword evidence="3" id="KW-1185">Reference proteome</keyword>
<proteinExistence type="predicted"/>
<dbReference type="RefSeq" id="WP_344044776.1">
    <property type="nucleotide sequence ID" value="NZ_BAAAPB010000002.1"/>
</dbReference>
<dbReference type="InterPro" id="IPR021215">
    <property type="entry name" value="DUF2752"/>
</dbReference>
<evidence type="ECO:0000313" key="2">
    <source>
        <dbReference type="EMBL" id="GAA1961083.1"/>
    </source>
</evidence>
<comment type="caution">
    <text evidence="2">The sequence shown here is derived from an EMBL/GenBank/DDBJ whole genome shotgun (WGS) entry which is preliminary data.</text>
</comment>
<dbReference type="EMBL" id="BAAAPB010000002">
    <property type="protein sequence ID" value="GAA1961083.1"/>
    <property type="molecule type" value="Genomic_DNA"/>
</dbReference>
<sequence length="144" mass="15340">MTALLAPDQPLTRWERLRAPLLTVGGLAATTVALHFRDPHQRGSWGVCPLSLLGIYCPGCGGLRAVNDLTNGDVRAAASSNLLVTVGIPIAVLALALWVLRAWRGTPPRTLPTGVDRALWWGAAVVAMAFFVLRNTPQGAWLAP</sequence>
<accession>A0ABN2R0C9</accession>
<protein>
    <submittedName>
        <fullName evidence="2">DUF2752 domain-containing protein</fullName>
    </submittedName>
</protein>
<dbReference type="Proteomes" id="UP001500571">
    <property type="component" value="Unassembled WGS sequence"/>
</dbReference>
<organism evidence="2 3">
    <name type="scientific">Nocardioides panacihumi</name>
    <dbReference type="NCBI Taxonomy" id="400774"/>
    <lineage>
        <taxon>Bacteria</taxon>
        <taxon>Bacillati</taxon>
        <taxon>Actinomycetota</taxon>
        <taxon>Actinomycetes</taxon>
        <taxon>Propionibacteriales</taxon>
        <taxon>Nocardioidaceae</taxon>
        <taxon>Nocardioides</taxon>
    </lineage>
</organism>
<gene>
    <name evidence="2" type="ORF">GCM10009798_21050</name>
</gene>
<feature type="transmembrane region" description="Helical" evidence="1">
    <location>
        <begin position="118"/>
        <end position="136"/>
    </location>
</feature>
<evidence type="ECO:0000256" key="1">
    <source>
        <dbReference type="SAM" id="Phobius"/>
    </source>
</evidence>